<name>A0A6G7WEB7_9LACT</name>
<dbReference type="PIRSF" id="PIRSF002070">
    <property type="entry name" value="SSB"/>
    <property type="match status" value="1"/>
</dbReference>
<evidence type="ECO:0000256" key="4">
    <source>
        <dbReference type="SAM" id="MobiDB-lite"/>
    </source>
</evidence>
<comment type="caution">
    <text evidence="2">Lacks conserved residue(s) required for the propagation of feature annotation.</text>
</comment>
<feature type="compositionally biased region" description="Low complexity" evidence="4">
    <location>
        <begin position="110"/>
        <end position="127"/>
    </location>
</feature>
<evidence type="ECO:0000313" key="6">
    <source>
        <dbReference type="Proteomes" id="UP000501830"/>
    </source>
</evidence>
<dbReference type="Gene3D" id="2.40.50.140">
    <property type="entry name" value="Nucleic acid-binding proteins"/>
    <property type="match status" value="1"/>
</dbReference>
<dbReference type="RefSeq" id="WP_166061636.1">
    <property type="nucleotide sequence ID" value="NZ_CP049889.1"/>
</dbReference>
<dbReference type="PANTHER" id="PTHR10302:SF27">
    <property type="entry name" value="SINGLE-STRANDED DNA-BINDING PROTEIN"/>
    <property type="match status" value="1"/>
</dbReference>
<dbReference type="NCBIfam" id="TIGR00621">
    <property type="entry name" value="ssb"/>
    <property type="match status" value="1"/>
</dbReference>
<gene>
    <name evidence="5" type="primary">ssb</name>
    <name evidence="5" type="ORF">G7058_00065</name>
</gene>
<dbReference type="InterPro" id="IPR012340">
    <property type="entry name" value="NA-bd_OB-fold"/>
</dbReference>
<feature type="region of interest" description="Disordered" evidence="4">
    <location>
        <begin position="106"/>
        <end position="145"/>
    </location>
</feature>
<protein>
    <recommendedName>
        <fullName evidence="2 3">Single-stranded DNA-binding protein</fullName>
        <shortName evidence="2">SSB</shortName>
    </recommendedName>
</protein>
<dbReference type="KEGG" id="jpo:G7058_00065"/>
<evidence type="ECO:0000313" key="5">
    <source>
        <dbReference type="EMBL" id="QIK50593.1"/>
    </source>
</evidence>
<dbReference type="GO" id="GO:0006260">
    <property type="term" value="P:DNA replication"/>
    <property type="evidence" value="ECO:0007669"/>
    <property type="project" value="InterPro"/>
</dbReference>
<dbReference type="GO" id="GO:0003697">
    <property type="term" value="F:single-stranded DNA binding"/>
    <property type="evidence" value="ECO:0007669"/>
    <property type="project" value="UniProtKB-UniRule"/>
</dbReference>
<dbReference type="Pfam" id="PF00436">
    <property type="entry name" value="SSB"/>
    <property type="match status" value="1"/>
</dbReference>
<dbReference type="AlphaFoldDB" id="A0A6G7WEB7"/>
<dbReference type="Proteomes" id="UP000501830">
    <property type="component" value="Chromosome"/>
</dbReference>
<dbReference type="InterPro" id="IPR000424">
    <property type="entry name" value="Primosome_PriB/ssb"/>
</dbReference>
<evidence type="ECO:0000256" key="2">
    <source>
        <dbReference type="HAMAP-Rule" id="MF_00984"/>
    </source>
</evidence>
<evidence type="ECO:0000256" key="1">
    <source>
        <dbReference type="ARBA" id="ARBA00023125"/>
    </source>
</evidence>
<dbReference type="PANTHER" id="PTHR10302">
    <property type="entry name" value="SINGLE-STRANDED DNA-BINDING PROTEIN"/>
    <property type="match status" value="1"/>
</dbReference>
<dbReference type="GeneID" id="94551648"/>
<dbReference type="GO" id="GO:0009295">
    <property type="term" value="C:nucleoid"/>
    <property type="evidence" value="ECO:0007669"/>
    <property type="project" value="TreeGrafter"/>
</dbReference>
<dbReference type="HAMAP" id="MF_00984">
    <property type="entry name" value="SSB"/>
    <property type="match status" value="1"/>
</dbReference>
<proteinExistence type="inferred from homology"/>
<dbReference type="EMBL" id="CP049889">
    <property type="protein sequence ID" value="QIK50593.1"/>
    <property type="molecule type" value="Genomic_DNA"/>
</dbReference>
<dbReference type="CDD" id="cd04496">
    <property type="entry name" value="SSB_OBF"/>
    <property type="match status" value="1"/>
</dbReference>
<reference evidence="5 6" key="1">
    <citation type="journal article" date="2017" name="Int. J. Syst. Evol. Microbiol.">
        <title>Jeotgalibaca porci sp. nov. and Jeotgalibaca arthritidis sp. nov., isolated from pigs, and emended description of the genus Jeotgalibaca.</title>
        <authorList>
            <person name="Zamora L."/>
            <person name="Perez-Sancho M."/>
            <person name="Dominguez L."/>
            <person name="Fernandez-Garayzabal J.F."/>
            <person name="Vela A.I."/>
        </authorList>
    </citation>
    <scope>NUCLEOTIDE SEQUENCE [LARGE SCALE GENOMIC DNA]</scope>
    <source>
        <strain evidence="5 6">CCUG 69148</strain>
    </source>
</reference>
<keyword evidence="1 2" id="KW-0238">DNA-binding</keyword>
<dbReference type="PROSITE" id="PS50935">
    <property type="entry name" value="SSB"/>
    <property type="match status" value="1"/>
</dbReference>
<dbReference type="InterPro" id="IPR011344">
    <property type="entry name" value="ssDNA-bd"/>
</dbReference>
<dbReference type="SUPFAM" id="SSF50249">
    <property type="entry name" value="Nucleic acid-binding proteins"/>
    <property type="match status" value="1"/>
</dbReference>
<sequence length="152" mass="16869">MINNVTLTGRLTKDVDLRYTGTGTAVASFSMAVDRQFKNANGEKETDFINVVAWRKTAETLAEHTRKGSLIGIVGRIQTRNYEGNDGKRVYVTEVVADSFTFLESKKQQESNGSGNNQGSYQGNSNNRTQAQNDPFLSSGKEINVDEFEMPF</sequence>
<evidence type="ECO:0000256" key="3">
    <source>
        <dbReference type="PIRNR" id="PIRNR002070"/>
    </source>
</evidence>
<keyword evidence="6" id="KW-1185">Reference proteome</keyword>
<organism evidence="5 6">
    <name type="scientific">Jeotgalibaca porci</name>
    <dbReference type="NCBI Taxonomy" id="1868793"/>
    <lineage>
        <taxon>Bacteria</taxon>
        <taxon>Bacillati</taxon>
        <taxon>Bacillota</taxon>
        <taxon>Bacilli</taxon>
        <taxon>Lactobacillales</taxon>
        <taxon>Carnobacteriaceae</taxon>
        <taxon>Jeotgalibaca</taxon>
    </lineage>
</organism>
<comment type="subunit">
    <text evidence="2">Homotetramer.</text>
</comment>
<accession>A0A6G7WEB7</accession>